<evidence type="ECO:0000256" key="1">
    <source>
        <dbReference type="SAM" id="Phobius"/>
    </source>
</evidence>
<feature type="transmembrane region" description="Helical" evidence="1">
    <location>
        <begin position="36"/>
        <end position="62"/>
    </location>
</feature>
<evidence type="ECO:0000313" key="4">
    <source>
        <dbReference type="Proteomes" id="UP000217528"/>
    </source>
</evidence>
<feature type="transmembrane region" description="Helical" evidence="1">
    <location>
        <begin position="136"/>
        <end position="155"/>
    </location>
</feature>
<dbReference type="Proteomes" id="UP000246004">
    <property type="component" value="Unassembled WGS sequence"/>
</dbReference>
<dbReference type="AlphaFoldDB" id="A0A2A2HEY5"/>
<dbReference type="EMBL" id="LMVN01000006">
    <property type="protein sequence ID" value="PAV07870.1"/>
    <property type="molecule type" value="Genomic_DNA"/>
</dbReference>
<evidence type="ECO:0000313" key="2">
    <source>
        <dbReference type="EMBL" id="PAV07870.1"/>
    </source>
</evidence>
<keyword evidence="1" id="KW-0812">Transmembrane</keyword>
<keyword evidence="1" id="KW-0472">Membrane</keyword>
<name>A0A2A2HEY5_9EURY</name>
<proteinExistence type="predicted"/>
<keyword evidence="1" id="KW-1133">Transmembrane helix</keyword>
<keyword evidence="4" id="KW-1185">Reference proteome</keyword>
<evidence type="ECO:0000313" key="5">
    <source>
        <dbReference type="Proteomes" id="UP000246004"/>
    </source>
</evidence>
<reference evidence="2 4" key="2">
    <citation type="journal article" date="2017" name="BMC Genomics">
        <title>Genomic analysis of methanogenic archaea reveals a shift towards energy conservation.</title>
        <authorList>
            <person name="Gilmore S.P."/>
            <person name="Henske J.K."/>
            <person name="Sexton J.A."/>
            <person name="Solomon K.V."/>
            <person name="Seppala S."/>
            <person name="Yoo J.I."/>
            <person name="Huyett L.M."/>
            <person name="Pressman A."/>
            <person name="Cogan J.Z."/>
            <person name="Kivenson V."/>
            <person name="Peng X."/>
            <person name="Tan Y."/>
            <person name="Valentine D.L."/>
            <person name="O'Malley M.A."/>
        </authorList>
    </citation>
    <scope>NUCLEOTIDE SEQUENCE [LARGE SCALE GENOMIC DNA]</scope>
    <source>
        <strain evidence="2 4">1R-7</strain>
    </source>
</reference>
<feature type="transmembrane region" description="Helical" evidence="1">
    <location>
        <begin position="167"/>
        <end position="187"/>
    </location>
</feature>
<accession>A0A2A2HEY5</accession>
<reference evidence="3 5" key="1">
    <citation type="submission" date="2016-04" db="EMBL/GenBank/DDBJ databases">
        <title>Genome sequence of Methanosphaera cuniculi DSM 4103.</title>
        <authorList>
            <person name="Poehlein A."/>
            <person name="Seedorf H."/>
            <person name="Daniel R."/>
        </authorList>
    </citation>
    <scope>NUCLEOTIDE SEQUENCE [LARGE SCALE GENOMIC DNA]</scope>
    <source>
        <strain evidence="3 5">DSM 4103</strain>
    </source>
</reference>
<sequence length="199" mass="22519">MIFDIICFSLSGIFMKLSDELMDVSHNKFLSVLSDILCVIVTLLVSVVNGDAACIFLSILIGTAFAHKVDSINHIIAAILFVVILFISGFPHFSLICLIVCTIAAYIDERGNDISDKKEKEGDDTGFIYTFFKYRYTMKLAVLAFSVIGIANMYLPGSMFMNFSFNPLTFIYFYLFDICYEFVGSYYNTINNTFKKKLD</sequence>
<protein>
    <submittedName>
        <fullName evidence="2">Uncharacterized protein</fullName>
    </submittedName>
</protein>
<dbReference type="EMBL" id="LWMS01000045">
    <property type="protein sequence ID" value="PWL07686.1"/>
    <property type="molecule type" value="Genomic_DNA"/>
</dbReference>
<feature type="transmembrane region" description="Helical" evidence="1">
    <location>
        <begin position="74"/>
        <end position="107"/>
    </location>
</feature>
<dbReference type="RefSeq" id="WP_095608217.1">
    <property type="nucleotide sequence ID" value="NZ_LMVN01000006.1"/>
</dbReference>
<organism evidence="2 4">
    <name type="scientific">Methanosphaera cuniculi</name>
    <dbReference type="NCBI Taxonomy" id="1077256"/>
    <lineage>
        <taxon>Archaea</taxon>
        <taxon>Methanobacteriati</taxon>
        <taxon>Methanobacteriota</taxon>
        <taxon>Methanomada group</taxon>
        <taxon>Methanobacteria</taxon>
        <taxon>Methanobacteriales</taxon>
        <taxon>Methanobacteriaceae</taxon>
        <taxon>Methanosphaera</taxon>
    </lineage>
</organism>
<gene>
    <name evidence="2" type="ORF">ASJ82_06680</name>
    <name evidence="3" type="ORF">MSCUN_14390</name>
</gene>
<comment type="caution">
    <text evidence="2">The sequence shown here is derived from an EMBL/GenBank/DDBJ whole genome shotgun (WGS) entry which is preliminary data.</text>
</comment>
<dbReference type="Proteomes" id="UP000217528">
    <property type="component" value="Unassembled WGS sequence"/>
</dbReference>
<dbReference type="OrthoDB" id="82045at2157"/>
<evidence type="ECO:0000313" key="3">
    <source>
        <dbReference type="EMBL" id="PWL07686.1"/>
    </source>
</evidence>